<dbReference type="Gene3D" id="1.20.1250.20">
    <property type="entry name" value="MFS general substrate transporter like domains"/>
    <property type="match status" value="1"/>
</dbReference>
<dbReference type="InterPro" id="IPR044772">
    <property type="entry name" value="NO3_transporter"/>
</dbReference>
<evidence type="ECO:0000256" key="4">
    <source>
        <dbReference type="ARBA" id="ARBA00023136"/>
    </source>
</evidence>
<feature type="transmembrane region" description="Helical" evidence="5">
    <location>
        <begin position="309"/>
        <end position="327"/>
    </location>
</feature>
<name>A0A9P8HWC4_9PEZI</name>
<comment type="subcellular location">
    <subcellularLocation>
        <location evidence="1">Membrane</location>
        <topology evidence="1">Multi-pass membrane protein</topology>
    </subcellularLocation>
</comment>
<proteinExistence type="predicted"/>
<evidence type="ECO:0008006" key="8">
    <source>
        <dbReference type="Google" id="ProtNLM"/>
    </source>
</evidence>
<feature type="transmembrane region" description="Helical" evidence="5">
    <location>
        <begin position="220"/>
        <end position="238"/>
    </location>
</feature>
<protein>
    <recommendedName>
        <fullName evidence="8">Nitrate transporter</fullName>
    </recommendedName>
</protein>
<feature type="transmembrane region" description="Helical" evidence="5">
    <location>
        <begin position="184"/>
        <end position="208"/>
    </location>
</feature>
<sequence>MRSFVMPAIFDSLVHRQHLTPHKAWRVTFIVPFILITSTAIAMLILCDDTPTGRWSDRHAAVQQNLAAHNVGGVVEVPGAITDKGPATTEASEEGDVKLKLDSKTHGSFDREIELGEDEMITIARGEVIQSPTWGEALPVIFSLPSLTLALTYFCSFGGELAINSILGAYYLKNFPHLGQTGSGRWAAMFGLINVITRPLGGFVGDLIYKYTHSLWAKKFWIHFLGVVTGAFLIAIGVSDPHHLPTMIGLIAGMAVFHEAGNGANFALVPHVHPFANGIVSGLTGATGNLGGIIFAIIFRYNGKHYGRVFWIIGIMHIAINLSVSWIRPIPKGQVGGR</sequence>
<gene>
    <name evidence="6" type="ORF">FGG08_006292</name>
</gene>
<dbReference type="SUPFAM" id="SSF103473">
    <property type="entry name" value="MFS general substrate transporter"/>
    <property type="match status" value="1"/>
</dbReference>
<dbReference type="GO" id="GO:0015112">
    <property type="term" value="F:nitrate transmembrane transporter activity"/>
    <property type="evidence" value="ECO:0007669"/>
    <property type="project" value="InterPro"/>
</dbReference>
<evidence type="ECO:0000256" key="3">
    <source>
        <dbReference type="ARBA" id="ARBA00022989"/>
    </source>
</evidence>
<evidence type="ECO:0000256" key="1">
    <source>
        <dbReference type="ARBA" id="ARBA00004141"/>
    </source>
</evidence>
<dbReference type="GO" id="GO:0016020">
    <property type="term" value="C:membrane"/>
    <property type="evidence" value="ECO:0007669"/>
    <property type="project" value="UniProtKB-SubCell"/>
</dbReference>
<evidence type="ECO:0000256" key="2">
    <source>
        <dbReference type="ARBA" id="ARBA00022692"/>
    </source>
</evidence>
<dbReference type="InterPro" id="IPR036259">
    <property type="entry name" value="MFS_trans_sf"/>
</dbReference>
<reference evidence="6" key="1">
    <citation type="submission" date="2021-03" db="EMBL/GenBank/DDBJ databases">
        <title>Comparative genomics and phylogenomic investigation of the class Geoglossomycetes provide insights into ecological specialization and systematics.</title>
        <authorList>
            <person name="Melie T."/>
            <person name="Pirro S."/>
            <person name="Miller A.N."/>
            <person name="Quandt A."/>
        </authorList>
    </citation>
    <scope>NUCLEOTIDE SEQUENCE</scope>
    <source>
        <strain evidence="6">GBOQ0MN5Z8</strain>
    </source>
</reference>
<keyword evidence="4 5" id="KW-0472">Membrane</keyword>
<dbReference type="EMBL" id="JAGHQL010000176">
    <property type="protein sequence ID" value="KAH0536861.1"/>
    <property type="molecule type" value="Genomic_DNA"/>
</dbReference>
<evidence type="ECO:0000256" key="5">
    <source>
        <dbReference type="SAM" id="Phobius"/>
    </source>
</evidence>
<accession>A0A9P8HWC4</accession>
<comment type="caution">
    <text evidence="6">The sequence shown here is derived from an EMBL/GenBank/DDBJ whole genome shotgun (WGS) entry which is preliminary data.</text>
</comment>
<dbReference type="Proteomes" id="UP000698800">
    <property type="component" value="Unassembled WGS sequence"/>
</dbReference>
<feature type="transmembrane region" description="Helical" evidence="5">
    <location>
        <begin position="275"/>
        <end position="297"/>
    </location>
</feature>
<evidence type="ECO:0000313" key="7">
    <source>
        <dbReference type="Proteomes" id="UP000698800"/>
    </source>
</evidence>
<keyword evidence="2 5" id="KW-0812">Transmembrane</keyword>
<evidence type="ECO:0000313" key="6">
    <source>
        <dbReference type="EMBL" id="KAH0536861.1"/>
    </source>
</evidence>
<dbReference type="OrthoDB" id="434240at2759"/>
<dbReference type="AlphaFoldDB" id="A0A9P8HWC4"/>
<keyword evidence="3 5" id="KW-1133">Transmembrane helix</keyword>
<feature type="transmembrane region" description="Helical" evidence="5">
    <location>
        <begin position="151"/>
        <end position="172"/>
    </location>
</feature>
<keyword evidence="7" id="KW-1185">Reference proteome</keyword>
<dbReference type="PANTHER" id="PTHR23515">
    <property type="entry name" value="HIGH-AFFINITY NITRATE TRANSPORTER 2.3"/>
    <property type="match status" value="1"/>
</dbReference>
<organism evidence="6 7">
    <name type="scientific">Glutinoglossum americanum</name>
    <dbReference type="NCBI Taxonomy" id="1670608"/>
    <lineage>
        <taxon>Eukaryota</taxon>
        <taxon>Fungi</taxon>
        <taxon>Dikarya</taxon>
        <taxon>Ascomycota</taxon>
        <taxon>Pezizomycotina</taxon>
        <taxon>Geoglossomycetes</taxon>
        <taxon>Geoglossales</taxon>
        <taxon>Geoglossaceae</taxon>
        <taxon>Glutinoglossum</taxon>
    </lineage>
</organism>
<feature type="transmembrane region" description="Helical" evidence="5">
    <location>
        <begin position="24"/>
        <end position="46"/>
    </location>
</feature>